<keyword evidence="2" id="KW-1185">Reference proteome</keyword>
<evidence type="ECO:0000313" key="1">
    <source>
        <dbReference type="EMBL" id="KAJ6958558.1"/>
    </source>
</evidence>
<accession>A0AAD6PRJ9</accession>
<dbReference type="AlphaFoldDB" id="A0AAD6PRJ9"/>
<gene>
    <name evidence="1" type="ORF">NC653_040269</name>
</gene>
<evidence type="ECO:0000313" key="2">
    <source>
        <dbReference type="Proteomes" id="UP001164929"/>
    </source>
</evidence>
<proteinExistence type="predicted"/>
<comment type="caution">
    <text evidence="1">The sequence shown here is derived from an EMBL/GenBank/DDBJ whole genome shotgun (WGS) entry which is preliminary data.</text>
</comment>
<reference evidence="1 2" key="1">
    <citation type="journal article" date="2023" name="Mol. Ecol. Resour.">
        <title>Chromosome-level genome assembly of a triploid poplar Populus alba 'Berolinensis'.</title>
        <authorList>
            <person name="Chen S."/>
            <person name="Yu Y."/>
            <person name="Wang X."/>
            <person name="Wang S."/>
            <person name="Zhang T."/>
            <person name="Zhou Y."/>
            <person name="He R."/>
            <person name="Meng N."/>
            <person name="Wang Y."/>
            <person name="Liu W."/>
            <person name="Liu Z."/>
            <person name="Liu J."/>
            <person name="Guo Q."/>
            <person name="Huang H."/>
            <person name="Sederoff R.R."/>
            <person name="Wang G."/>
            <person name="Qu G."/>
            <person name="Chen S."/>
        </authorList>
    </citation>
    <scope>NUCLEOTIDE SEQUENCE [LARGE SCALE GENOMIC DNA]</scope>
    <source>
        <strain evidence="1">SC-2020</strain>
    </source>
</reference>
<sequence>MCVCVSLIGHAFLKLQRQIDMERADADAVAVSDIKEFEGFSSVLSFWRFTTFPSNLSPGLFPCYPFMCQ</sequence>
<dbReference type="EMBL" id="JAQIZT010000018">
    <property type="protein sequence ID" value="KAJ6958558.1"/>
    <property type="molecule type" value="Genomic_DNA"/>
</dbReference>
<organism evidence="1 2">
    <name type="scientific">Populus alba x Populus x berolinensis</name>
    <dbReference type="NCBI Taxonomy" id="444605"/>
    <lineage>
        <taxon>Eukaryota</taxon>
        <taxon>Viridiplantae</taxon>
        <taxon>Streptophyta</taxon>
        <taxon>Embryophyta</taxon>
        <taxon>Tracheophyta</taxon>
        <taxon>Spermatophyta</taxon>
        <taxon>Magnoliopsida</taxon>
        <taxon>eudicotyledons</taxon>
        <taxon>Gunneridae</taxon>
        <taxon>Pentapetalae</taxon>
        <taxon>rosids</taxon>
        <taxon>fabids</taxon>
        <taxon>Malpighiales</taxon>
        <taxon>Salicaceae</taxon>
        <taxon>Saliceae</taxon>
        <taxon>Populus</taxon>
    </lineage>
</organism>
<protein>
    <submittedName>
        <fullName evidence="1">Uncharacterized protein</fullName>
    </submittedName>
</protein>
<name>A0AAD6PRJ9_9ROSI</name>
<dbReference type="Proteomes" id="UP001164929">
    <property type="component" value="Chromosome 18"/>
</dbReference>